<dbReference type="PROSITE" id="PS50113">
    <property type="entry name" value="PAC"/>
    <property type="match status" value="1"/>
</dbReference>
<feature type="transmembrane region" description="Helical" evidence="12">
    <location>
        <begin position="12"/>
        <end position="32"/>
    </location>
</feature>
<dbReference type="InterPro" id="IPR000014">
    <property type="entry name" value="PAS"/>
</dbReference>
<feature type="transmembrane region" description="Helical" evidence="12">
    <location>
        <begin position="78"/>
        <end position="105"/>
    </location>
</feature>
<dbReference type="GO" id="GO:0006355">
    <property type="term" value="P:regulation of DNA-templated transcription"/>
    <property type="evidence" value="ECO:0007669"/>
    <property type="project" value="InterPro"/>
</dbReference>
<dbReference type="STRING" id="394096.DB31_2695"/>
<feature type="transmembrane region" description="Helical" evidence="12">
    <location>
        <begin position="156"/>
        <end position="175"/>
    </location>
</feature>
<dbReference type="InterPro" id="IPR013767">
    <property type="entry name" value="PAS_fold"/>
</dbReference>
<dbReference type="Proteomes" id="UP000028725">
    <property type="component" value="Unassembled WGS sequence"/>
</dbReference>
<evidence type="ECO:0000256" key="10">
    <source>
        <dbReference type="ARBA" id="ARBA00023012"/>
    </source>
</evidence>
<comment type="subcellular location">
    <subcellularLocation>
        <location evidence="2">Cell membrane</location>
    </subcellularLocation>
</comment>
<dbReference type="SMART" id="SM00387">
    <property type="entry name" value="HATPase_c"/>
    <property type="match status" value="1"/>
</dbReference>
<dbReference type="InterPro" id="IPR001610">
    <property type="entry name" value="PAC"/>
</dbReference>
<name>A0A085W7B4_9BACT</name>
<dbReference type="InterPro" id="IPR005467">
    <property type="entry name" value="His_kinase_dom"/>
</dbReference>
<dbReference type="SMART" id="SM00065">
    <property type="entry name" value="GAF"/>
    <property type="match status" value="1"/>
</dbReference>
<dbReference type="Pfam" id="PF02518">
    <property type="entry name" value="HATPase_c"/>
    <property type="match status" value="1"/>
</dbReference>
<dbReference type="SMART" id="SM00091">
    <property type="entry name" value="PAS"/>
    <property type="match status" value="2"/>
</dbReference>
<feature type="domain" description="Histidine kinase" evidence="13">
    <location>
        <begin position="742"/>
        <end position="957"/>
    </location>
</feature>
<evidence type="ECO:0000256" key="8">
    <source>
        <dbReference type="ARBA" id="ARBA00022777"/>
    </source>
</evidence>
<dbReference type="Pfam" id="PF00512">
    <property type="entry name" value="HisKA"/>
    <property type="match status" value="1"/>
</dbReference>
<feature type="transmembrane region" description="Helical" evidence="12">
    <location>
        <begin position="195"/>
        <end position="213"/>
    </location>
</feature>
<evidence type="ECO:0000259" key="15">
    <source>
        <dbReference type="PROSITE" id="PS50113"/>
    </source>
</evidence>
<protein>
    <recommendedName>
        <fullName evidence="3">histidine kinase</fullName>
        <ecNumber evidence="3">2.7.13.3</ecNumber>
    </recommendedName>
</protein>
<dbReference type="InterPro" id="IPR000700">
    <property type="entry name" value="PAS-assoc_C"/>
</dbReference>
<feature type="domain" description="PAC" evidence="15">
    <location>
        <begin position="505"/>
        <end position="557"/>
    </location>
</feature>
<dbReference type="SUPFAM" id="SSF55874">
    <property type="entry name" value="ATPase domain of HSP90 chaperone/DNA topoisomerase II/histidine kinase"/>
    <property type="match status" value="1"/>
</dbReference>
<keyword evidence="17" id="KW-1185">Reference proteome</keyword>
<dbReference type="FunFam" id="3.30.565.10:FF:000023">
    <property type="entry name" value="PAS domain-containing sensor histidine kinase"/>
    <property type="match status" value="1"/>
</dbReference>
<dbReference type="EC" id="2.7.13.3" evidence="3"/>
<keyword evidence="9" id="KW-0067">ATP-binding</keyword>
<organism evidence="16 17">
    <name type="scientific">Hyalangium minutum</name>
    <dbReference type="NCBI Taxonomy" id="394096"/>
    <lineage>
        <taxon>Bacteria</taxon>
        <taxon>Pseudomonadati</taxon>
        <taxon>Myxococcota</taxon>
        <taxon>Myxococcia</taxon>
        <taxon>Myxococcales</taxon>
        <taxon>Cystobacterineae</taxon>
        <taxon>Archangiaceae</taxon>
        <taxon>Hyalangium</taxon>
    </lineage>
</organism>
<dbReference type="InterPro" id="IPR003594">
    <property type="entry name" value="HATPase_dom"/>
</dbReference>
<dbReference type="InterPro" id="IPR036890">
    <property type="entry name" value="HATPase_C_sf"/>
</dbReference>
<keyword evidence="5" id="KW-0597">Phosphoprotein</keyword>
<feature type="domain" description="PAS" evidence="14">
    <location>
        <begin position="302"/>
        <end position="371"/>
    </location>
</feature>
<dbReference type="AlphaFoldDB" id="A0A085W7B4"/>
<keyword evidence="6" id="KW-0808">Transferase</keyword>
<feature type="transmembrane region" description="Helical" evidence="12">
    <location>
        <begin position="125"/>
        <end position="144"/>
    </location>
</feature>
<dbReference type="GO" id="GO:0000155">
    <property type="term" value="F:phosphorelay sensor kinase activity"/>
    <property type="evidence" value="ECO:0007669"/>
    <property type="project" value="InterPro"/>
</dbReference>
<feature type="domain" description="PAS" evidence="14">
    <location>
        <begin position="431"/>
        <end position="501"/>
    </location>
</feature>
<evidence type="ECO:0000256" key="5">
    <source>
        <dbReference type="ARBA" id="ARBA00022553"/>
    </source>
</evidence>
<keyword evidence="4" id="KW-1003">Cell membrane</keyword>
<gene>
    <name evidence="16" type="ORF">DB31_2695</name>
</gene>
<reference evidence="16 17" key="1">
    <citation type="submission" date="2014-04" db="EMBL/GenBank/DDBJ databases">
        <title>Genome assembly of Hyalangium minutum DSM 14724.</title>
        <authorList>
            <person name="Sharma G."/>
            <person name="Subramanian S."/>
        </authorList>
    </citation>
    <scope>NUCLEOTIDE SEQUENCE [LARGE SCALE GENOMIC DNA]</scope>
    <source>
        <strain evidence="16 17">DSM 14724</strain>
    </source>
</reference>
<dbReference type="CDD" id="cd00130">
    <property type="entry name" value="PAS"/>
    <property type="match status" value="2"/>
</dbReference>
<dbReference type="InterPro" id="IPR029016">
    <property type="entry name" value="GAF-like_dom_sf"/>
</dbReference>
<dbReference type="SMART" id="SM00388">
    <property type="entry name" value="HisKA"/>
    <property type="match status" value="1"/>
</dbReference>
<evidence type="ECO:0000256" key="11">
    <source>
        <dbReference type="ARBA" id="ARBA00023136"/>
    </source>
</evidence>
<dbReference type="SUPFAM" id="SSF47384">
    <property type="entry name" value="Homodimeric domain of signal transducing histidine kinase"/>
    <property type="match status" value="1"/>
</dbReference>
<comment type="catalytic activity">
    <reaction evidence="1">
        <text>ATP + protein L-histidine = ADP + protein N-phospho-L-histidine.</text>
        <dbReference type="EC" id="2.7.13.3"/>
    </reaction>
</comment>
<evidence type="ECO:0000313" key="16">
    <source>
        <dbReference type="EMBL" id="KFE63577.1"/>
    </source>
</evidence>
<dbReference type="EMBL" id="JMCB01000017">
    <property type="protein sequence ID" value="KFE63577.1"/>
    <property type="molecule type" value="Genomic_DNA"/>
</dbReference>
<dbReference type="InterPro" id="IPR035965">
    <property type="entry name" value="PAS-like_dom_sf"/>
</dbReference>
<dbReference type="GO" id="GO:0005886">
    <property type="term" value="C:plasma membrane"/>
    <property type="evidence" value="ECO:0007669"/>
    <property type="project" value="UniProtKB-SubCell"/>
</dbReference>
<evidence type="ECO:0000259" key="13">
    <source>
        <dbReference type="PROSITE" id="PS50109"/>
    </source>
</evidence>
<evidence type="ECO:0000256" key="2">
    <source>
        <dbReference type="ARBA" id="ARBA00004236"/>
    </source>
</evidence>
<dbReference type="InterPro" id="IPR036097">
    <property type="entry name" value="HisK_dim/P_sf"/>
</dbReference>
<dbReference type="Gene3D" id="3.30.450.20">
    <property type="entry name" value="PAS domain"/>
    <property type="match status" value="2"/>
</dbReference>
<dbReference type="InterPro" id="IPR003661">
    <property type="entry name" value="HisK_dim/P_dom"/>
</dbReference>
<keyword evidence="7" id="KW-0547">Nucleotide-binding</keyword>
<keyword evidence="10" id="KW-0902">Two-component regulatory system</keyword>
<dbReference type="CDD" id="cd00082">
    <property type="entry name" value="HisKA"/>
    <property type="match status" value="1"/>
</dbReference>
<dbReference type="SUPFAM" id="SSF55781">
    <property type="entry name" value="GAF domain-like"/>
    <property type="match status" value="1"/>
</dbReference>
<evidence type="ECO:0000313" key="17">
    <source>
        <dbReference type="Proteomes" id="UP000028725"/>
    </source>
</evidence>
<dbReference type="PANTHER" id="PTHR43047:SF72">
    <property type="entry name" value="OSMOSENSING HISTIDINE PROTEIN KINASE SLN1"/>
    <property type="match status" value="1"/>
</dbReference>
<dbReference type="Pfam" id="PF13426">
    <property type="entry name" value="PAS_9"/>
    <property type="match status" value="1"/>
</dbReference>
<dbReference type="Pfam" id="PF01590">
    <property type="entry name" value="GAF"/>
    <property type="match status" value="1"/>
</dbReference>
<evidence type="ECO:0000256" key="4">
    <source>
        <dbReference type="ARBA" id="ARBA00022475"/>
    </source>
</evidence>
<dbReference type="PROSITE" id="PS50112">
    <property type="entry name" value="PAS"/>
    <property type="match status" value="2"/>
</dbReference>
<evidence type="ECO:0000256" key="7">
    <source>
        <dbReference type="ARBA" id="ARBA00022741"/>
    </source>
</evidence>
<keyword evidence="8" id="KW-0418">Kinase</keyword>
<dbReference type="SUPFAM" id="SSF55785">
    <property type="entry name" value="PYP-like sensor domain (PAS domain)"/>
    <property type="match status" value="2"/>
</dbReference>
<dbReference type="PANTHER" id="PTHR43047">
    <property type="entry name" value="TWO-COMPONENT HISTIDINE PROTEIN KINASE"/>
    <property type="match status" value="1"/>
</dbReference>
<dbReference type="InterPro" id="IPR004358">
    <property type="entry name" value="Sig_transdc_His_kin-like_C"/>
</dbReference>
<evidence type="ECO:0000259" key="14">
    <source>
        <dbReference type="PROSITE" id="PS50112"/>
    </source>
</evidence>
<dbReference type="Pfam" id="PF00989">
    <property type="entry name" value="PAS"/>
    <property type="match status" value="1"/>
</dbReference>
<evidence type="ECO:0000256" key="9">
    <source>
        <dbReference type="ARBA" id="ARBA00022840"/>
    </source>
</evidence>
<keyword evidence="11 12" id="KW-0472">Membrane</keyword>
<evidence type="ECO:0000256" key="1">
    <source>
        <dbReference type="ARBA" id="ARBA00000085"/>
    </source>
</evidence>
<sequence>MKLERFRSGLVTLASVVPAVIACLGLVGWALGSWTLIRVVPRQGAGIMMPNTAIGLLLGSASLALLRAEHVGPWRRALGRALAGGCVLLGAMILAEYLLGVSLGVDLLLFRETVQALVPLFPGRPTPLTALAVFLLGAALLFLGKKTRRGGHPSQVLALGVTFLAALSLLGYLYQDERLISHGPLVRGFSLFSPMAIHTAGALLLLSVGVLWARLDLGVFGREDVGGHVARRLLPAAIVIPLALAGLRLLGERLKLYGTTFGTSAFALVTAMVLVSVVLWNSRQLTLLDAARQQAQHALRSSEARLAGIISSAADAIISVDAEQRIRLFNTGAEHIFGYAEDELLGQPLDILLPERLRAIHREYMRGFAAGAVGARFMGERRALIGLRRKGEEFPAEATISKMELEGRPIFTVILRDISERVRVREELNAVEQRFRASFEESPIGMVMVSPEGAFLNVNAAFCSIVGYSAEELLSRRVQDITLPEDVEKSHAQMCQVMERRLRASQFEKRYVHKEGHLVTVLVAIAVVRDAQGRPSYFIGHIQDISERKRLERSLSVLAEAGLRLAGTLDLPATLEAVARLMVPTMADWCVICLLDERQRMGWVEGHASSPRMERLLRELIDRYPEGVVLPGAAAEPPVLGMKPLLIESFPVKVLEEAVHDEHHRELLRGLEFGALIRAPLETRGRVLGMLLLTRTEAGCYQEWDLELAQELARRAALAIDNARLHTQAERAIRARDEVLRIVAHDLRAPLNVVYLSARMLQERLSPERADDRKRLDAILRAVGRGNQLIQDLLDVAQLEAGRLSVVPQAEPTRPLVEESLHAHRALAEARSIQIELSMPEDCPALLADRNRVLQILSNLLGNALKFTPERGVVALRVESEGNLLRFSVSDTGPGIPAEEVPHLFEPFWQARPGRKEGAGLGLSIVKGLVEAHGGQVRVQSTLGVGSCFSFTLPTAPRPL</sequence>
<dbReference type="Gene3D" id="1.10.287.130">
    <property type="match status" value="1"/>
</dbReference>
<dbReference type="CDD" id="cd16922">
    <property type="entry name" value="HATPase_EvgS-ArcB-TorS-like"/>
    <property type="match status" value="1"/>
</dbReference>
<keyword evidence="12" id="KW-1133">Transmembrane helix</keyword>
<evidence type="ECO:0000256" key="3">
    <source>
        <dbReference type="ARBA" id="ARBA00012438"/>
    </source>
</evidence>
<dbReference type="PROSITE" id="PS51257">
    <property type="entry name" value="PROKAR_LIPOPROTEIN"/>
    <property type="match status" value="1"/>
</dbReference>
<evidence type="ECO:0000256" key="12">
    <source>
        <dbReference type="SAM" id="Phobius"/>
    </source>
</evidence>
<dbReference type="PATRIC" id="fig|394096.3.peg.7026"/>
<dbReference type="InterPro" id="IPR003018">
    <property type="entry name" value="GAF"/>
</dbReference>
<feature type="transmembrane region" description="Helical" evidence="12">
    <location>
        <begin position="256"/>
        <end position="280"/>
    </location>
</feature>
<comment type="caution">
    <text evidence="16">The sequence shown here is derived from an EMBL/GenBank/DDBJ whole genome shotgun (WGS) entry which is preliminary data.</text>
</comment>
<accession>A0A085W7B4</accession>
<dbReference type="GO" id="GO:0005524">
    <property type="term" value="F:ATP binding"/>
    <property type="evidence" value="ECO:0007669"/>
    <property type="project" value="UniProtKB-KW"/>
</dbReference>
<proteinExistence type="predicted"/>
<dbReference type="SMART" id="SM00086">
    <property type="entry name" value="PAC"/>
    <property type="match status" value="2"/>
</dbReference>
<evidence type="ECO:0000256" key="6">
    <source>
        <dbReference type="ARBA" id="ARBA00022679"/>
    </source>
</evidence>
<dbReference type="NCBIfam" id="TIGR00229">
    <property type="entry name" value="sensory_box"/>
    <property type="match status" value="2"/>
</dbReference>
<dbReference type="Gene3D" id="3.30.565.10">
    <property type="entry name" value="Histidine kinase-like ATPase, C-terminal domain"/>
    <property type="match status" value="1"/>
</dbReference>
<feature type="transmembrane region" description="Helical" evidence="12">
    <location>
        <begin position="44"/>
        <end position="66"/>
    </location>
</feature>
<dbReference type="PRINTS" id="PR00344">
    <property type="entry name" value="BCTRLSENSOR"/>
</dbReference>
<dbReference type="PROSITE" id="PS50109">
    <property type="entry name" value="HIS_KIN"/>
    <property type="match status" value="1"/>
</dbReference>
<keyword evidence="12" id="KW-0812">Transmembrane</keyword>
<dbReference type="GO" id="GO:0009927">
    <property type="term" value="F:histidine phosphotransfer kinase activity"/>
    <property type="evidence" value="ECO:0007669"/>
    <property type="project" value="TreeGrafter"/>
</dbReference>
<dbReference type="Gene3D" id="3.30.450.40">
    <property type="match status" value="1"/>
</dbReference>